<dbReference type="SUPFAM" id="SSF46689">
    <property type="entry name" value="Homeodomain-like"/>
    <property type="match status" value="1"/>
</dbReference>
<evidence type="ECO:0000259" key="4">
    <source>
        <dbReference type="PROSITE" id="PS01124"/>
    </source>
</evidence>
<dbReference type="Gene3D" id="1.10.10.60">
    <property type="entry name" value="Homeodomain-like"/>
    <property type="match status" value="1"/>
</dbReference>
<gene>
    <name evidence="5" type="ORF">SAMN05421738_110147</name>
</gene>
<feature type="domain" description="HTH araC/xylS-type" evidence="4">
    <location>
        <begin position="198"/>
        <end position="296"/>
    </location>
</feature>
<sequence length="297" mass="34476">MSDYIQLYSLNDILRTYREQVSDRRLAIFDIGPENNYYFVRHKPYKFSSLGLILITAGTCEIAVNLEPNLIKRDDIMVVLPGQLFEILELSDDFSVQAIFIDSELIIEAGFHVKSNNLVEFLSSKYPKIISLDKKIVRDLRYNLNKISKYTIKNENIFAKDLVLHHFSILMYELGNHYNQLAMAKNTTKEVRKEELAKQFLYLVSTHFKRQRNVQFYADEMFISRKHLTKIIVEVFNKSPKQIIAEAIILEAKVLLRNPKFSVSDVVTDLNFGDTSVFSKFFKNYAGISPSTFKGNN</sequence>
<dbReference type="PROSITE" id="PS01124">
    <property type="entry name" value="HTH_ARAC_FAMILY_2"/>
    <property type="match status" value="1"/>
</dbReference>
<accession>A0A1I4Y7Q2</accession>
<keyword evidence="2 5" id="KW-0238">DNA-binding</keyword>
<dbReference type="InterPro" id="IPR018060">
    <property type="entry name" value="HTH_AraC"/>
</dbReference>
<dbReference type="PANTHER" id="PTHR43280:SF32">
    <property type="entry name" value="TRANSCRIPTIONAL REGULATORY PROTEIN"/>
    <property type="match status" value="1"/>
</dbReference>
<evidence type="ECO:0000256" key="2">
    <source>
        <dbReference type="ARBA" id="ARBA00023125"/>
    </source>
</evidence>
<dbReference type="RefSeq" id="WP_092908713.1">
    <property type="nucleotide sequence ID" value="NZ_FOUZ01000010.1"/>
</dbReference>
<dbReference type="AlphaFoldDB" id="A0A1I4Y7Q2"/>
<proteinExistence type="predicted"/>
<dbReference type="EMBL" id="FOUZ01000010">
    <property type="protein sequence ID" value="SFN33783.1"/>
    <property type="molecule type" value="Genomic_DNA"/>
</dbReference>
<dbReference type="Pfam" id="PF12833">
    <property type="entry name" value="HTH_18"/>
    <property type="match status" value="1"/>
</dbReference>
<keyword evidence="6" id="KW-1185">Reference proteome</keyword>
<reference evidence="6" key="1">
    <citation type="submission" date="2016-10" db="EMBL/GenBank/DDBJ databases">
        <authorList>
            <person name="Varghese N."/>
            <person name="Submissions S."/>
        </authorList>
    </citation>
    <scope>NUCLEOTIDE SEQUENCE [LARGE SCALE GENOMIC DNA]</scope>
    <source>
        <strain evidence="6">XJ109</strain>
    </source>
</reference>
<organism evidence="5 6">
    <name type="scientific">Algoriella xinjiangensis</name>
    <dbReference type="NCBI Taxonomy" id="684065"/>
    <lineage>
        <taxon>Bacteria</taxon>
        <taxon>Pseudomonadati</taxon>
        <taxon>Bacteroidota</taxon>
        <taxon>Flavobacteriia</taxon>
        <taxon>Flavobacteriales</taxon>
        <taxon>Weeksellaceae</taxon>
        <taxon>Algoriella</taxon>
    </lineage>
</organism>
<dbReference type="GO" id="GO:0043565">
    <property type="term" value="F:sequence-specific DNA binding"/>
    <property type="evidence" value="ECO:0007669"/>
    <property type="project" value="InterPro"/>
</dbReference>
<evidence type="ECO:0000313" key="6">
    <source>
        <dbReference type="Proteomes" id="UP000199149"/>
    </source>
</evidence>
<dbReference type="SMART" id="SM00342">
    <property type="entry name" value="HTH_ARAC"/>
    <property type="match status" value="1"/>
</dbReference>
<keyword evidence="1" id="KW-0805">Transcription regulation</keyword>
<name>A0A1I4Y7Q2_9FLAO</name>
<dbReference type="STRING" id="684065.SAMN05421738_110147"/>
<evidence type="ECO:0000256" key="3">
    <source>
        <dbReference type="ARBA" id="ARBA00023163"/>
    </source>
</evidence>
<dbReference type="InterPro" id="IPR009057">
    <property type="entry name" value="Homeodomain-like_sf"/>
</dbReference>
<dbReference type="OrthoDB" id="1007667at2"/>
<dbReference type="Proteomes" id="UP000199149">
    <property type="component" value="Unassembled WGS sequence"/>
</dbReference>
<evidence type="ECO:0000313" key="5">
    <source>
        <dbReference type="EMBL" id="SFN33783.1"/>
    </source>
</evidence>
<protein>
    <submittedName>
        <fullName evidence="5">AraC-type DNA-binding protein</fullName>
    </submittedName>
</protein>
<keyword evidence="3" id="KW-0804">Transcription</keyword>
<dbReference type="GO" id="GO:0003700">
    <property type="term" value="F:DNA-binding transcription factor activity"/>
    <property type="evidence" value="ECO:0007669"/>
    <property type="project" value="InterPro"/>
</dbReference>
<evidence type="ECO:0000256" key="1">
    <source>
        <dbReference type="ARBA" id="ARBA00023015"/>
    </source>
</evidence>
<dbReference type="PANTHER" id="PTHR43280">
    <property type="entry name" value="ARAC-FAMILY TRANSCRIPTIONAL REGULATOR"/>
    <property type="match status" value="1"/>
</dbReference>